<feature type="domain" description="SpoVT-AbrB" evidence="3">
    <location>
        <begin position="7"/>
        <end position="48"/>
    </location>
</feature>
<dbReference type="Gene3D" id="2.10.260.10">
    <property type="match status" value="1"/>
</dbReference>
<proteinExistence type="inferred from homology"/>
<name>A0ABY8S610_9GAMM</name>
<evidence type="ECO:0000256" key="2">
    <source>
        <dbReference type="PROSITE-ProRule" id="PRU01076"/>
    </source>
</evidence>
<evidence type="ECO:0000313" key="5">
    <source>
        <dbReference type="Proteomes" id="UP001229836"/>
    </source>
</evidence>
<dbReference type="InterPro" id="IPR037914">
    <property type="entry name" value="SpoVT-AbrB_sf"/>
</dbReference>
<dbReference type="PANTHER" id="PTHR37550:SF3">
    <property type="entry name" value="ANTITOXIN VAPB1"/>
    <property type="match status" value="1"/>
</dbReference>
<evidence type="ECO:0000256" key="1">
    <source>
        <dbReference type="ARBA" id="ARBA00007924"/>
    </source>
</evidence>
<protein>
    <submittedName>
        <fullName evidence="4">AbrB/MazE/SpoVT family DNA-binding domain-containing protein</fullName>
    </submittedName>
</protein>
<dbReference type="PANTHER" id="PTHR37550">
    <property type="entry name" value="ANTITOXIN VAPB1"/>
    <property type="match status" value="1"/>
</dbReference>
<dbReference type="GO" id="GO:0003677">
    <property type="term" value="F:DNA binding"/>
    <property type="evidence" value="ECO:0007669"/>
    <property type="project" value="UniProtKB-KW"/>
</dbReference>
<dbReference type="SUPFAM" id="SSF89447">
    <property type="entry name" value="AbrB/MazE/MraZ-like"/>
    <property type="match status" value="1"/>
</dbReference>
<sequence length="88" mass="10312">MSTSITSRVFMNGNSQAVRIPQEFRLNTKRVEIYLNQDGDLVIHPLSDLTENRGEALWQALNEFDHDFIDTLEKNRLEDNHIQERDVL</sequence>
<dbReference type="Proteomes" id="UP001229836">
    <property type="component" value="Chromosome"/>
</dbReference>
<dbReference type="EMBL" id="CP125669">
    <property type="protein sequence ID" value="WHP06218.1"/>
    <property type="molecule type" value="Genomic_DNA"/>
</dbReference>
<reference evidence="4 5" key="1">
    <citation type="submission" date="2023-05" db="EMBL/GenBank/DDBJ databases">
        <title>The complete genome of Acinetobacter sp. nov KCTC 92772.</title>
        <authorList>
            <person name="Zhou G."/>
        </authorList>
    </citation>
    <scope>NUCLEOTIDE SEQUENCE [LARGE SCALE GENOMIC DNA]</scope>
    <source>
        <strain evidence="4 5">KCTC 92772</strain>
    </source>
</reference>
<evidence type="ECO:0000313" key="4">
    <source>
        <dbReference type="EMBL" id="WHP06218.1"/>
    </source>
</evidence>
<comment type="similarity">
    <text evidence="1">Belongs to the VapB family.</text>
</comment>
<dbReference type="InterPro" id="IPR051734">
    <property type="entry name" value="VapB_TA_antitoxins"/>
</dbReference>
<gene>
    <name evidence="4" type="ORF">QLH32_01705</name>
</gene>
<evidence type="ECO:0000259" key="3">
    <source>
        <dbReference type="PROSITE" id="PS51740"/>
    </source>
</evidence>
<dbReference type="Pfam" id="PF04014">
    <property type="entry name" value="MazE_antitoxin"/>
    <property type="match status" value="1"/>
</dbReference>
<keyword evidence="5" id="KW-1185">Reference proteome</keyword>
<keyword evidence="2 4" id="KW-0238">DNA-binding</keyword>
<dbReference type="RefSeq" id="WP_283267789.1">
    <property type="nucleotide sequence ID" value="NZ_CP125669.1"/>
</dbReference>
<dbReference type="PROSITE" id="PS51740">
    <property type="entry name" value="SPOVT_ABRB"/>
    <property type="match status" value="1"/>
</dbReference>
<accession>A0ABY8S610</accession>
<organism evidence="4 5">
    <name type="scientific">Acinetobacter corruptisaponis</name>
    <dbReference type="NCBI Taxonomy" id="3045147"/>
    <lineage>
        <taxon>Bacteria</taxon>
        <taxon>Pseudomonadati</taxon>
        <taxon>Pseudomonadota</taxon>
        <taxon>Gammaproteobacteria</taxon>
        <taxon>Moraxellales</taxon>
        <taxon>Moraxellaceae</taxon>
        <taxon>Acinetobacter</taxon>
    </lineage>
</organism>
<dbReference type="InterPro" id="IPR007159">
    <property type="entry name" value="SpoVT-AbrB_dom"/>
</dbReference>